<dbReference type="GO" id="GO:0061542">
    <property type="term" value="F:3-demethylubiquinol 3-O-methyltransferase activity"/>
    <property type="evidence" value="ECO:0007669"/>
    <property type="project" value="UniProtKB-EC"/>
</dbReference>
<dbReference type="SUPFAM" id="SSF53335">
    <property type="entry name" value="S-adenosyl-L-methionine-dependent methyltransferases"/>
    <property type="match status" value="1"/>
</dbReference>
<name>A0ABV9AP05_9ACTN</name>
<dbReference type="PANTHER" id="PTHR43464:SF90">
    <property type="entry name" value="METHYLTRANSFERASE TYPE 11"/>
    <property type="match status" value="1"/>
</dbReference>
<dbReference type="Pfam" id="PF13649">
    <property type="entry name" value="Methyltransf_25"/>
    <property type="match status" value="1"/>
</dbReference>
<organism evidence="2 3">
    <name type="scientific">Streptomyces vulcanius</name>
    <dbReference type="NCBI Taxonomy" id="1441876"/>
    <lineage>
        <taxon>Bacteria</taxon>
        <taxon>Bacillati</taxon>
        <taxon>Actinomycetota</taxon>
        <taxon>Actinomycetes</taxon>
        <taxon>Kitasatosporales</taxon>
        <taxon>Streptomycetaceae</taxon>
        <taxon>Streptomyces</taxon>
    </lineage>
</organism>
<dbReference type="InterPro" id="IPR029063">
    <property type="entry name" value="SAM-dependent_MTases_sf"/>
</dbReference>
<dbReference type="PANTHER" id="PTHR43464">
    <property type="entry name" value="METHYLTRANSFERASE"/>
    <property type="match status" value="1"/>
</dbReference>
<proteinExistence type="predicted"/>
<dbReference type="GO" id="GO:0102208">
    <property type="term" value="F:2-polyprenyl-6-hydroxyphenol methylase activity"/>
    <property type="evidence" value="ECO:0007669"/>
    <property type="project" value="UniProtKB-EC"/>
</dbReference>
<dbReference type="EC" id="2.1.1.64" evidence="2"/>
<evidence type="ECO:0000259" key="1">
    <source>
        <dbReference type="Pfam" id="PF13649"/>
    </source>
</evidence>
<dbReference type="CDD" id="cd02440">
    <property type="entry name" value="AdoMet_MTases"/>
    <property type="match status" value="1"/>
</dbReference>
<comment type="caution">
    <text evidence="2">The sequence shown here is derived from an EMBL/GenBank/DDBJ whole genome shotgun (WGS) entry which is preliminary data.</text>
</comment>
<dbReference type="EMBL" id="JBHSFK010000011">
    <property type="protein sequence ID" value="MFC4501640.1"/>
    <property type="molecule type" value="Genomic_DNA"/>
</dbReference>
<dbReference type="InterPro" id="IPR041698">
    <property type="entry name" value="Methyltransf_25"/>
</dbReference>
<keyword evidence="3" id="KW-1185">Reference proteome</keyword>
<sequence>MDAFGVTNPVDDDGRRAARVFDALGAAYEKAFAHSEAHRRSLDWLLGRLAPGSRVLDVGSGTGRPTAATLVGAGHDVLGVDVSPVMVELAARQVPGARFQCADVRELPLDEGSFDAVCVYFSLLQMDRAEQTELIGRLARALVPGGSLVLATVPLDVAGVDAVFMGQPVRVTSFGGAAFTEVVRGTGLTVLAEEDTLFAPDHPEAVPEPQLFLYCAR</sequence>
<dbReference type="Proteomes" id="UP001595839">
    <property type="component" value="Unassembled WGS sequence"/>
</dbReference>
<dbReference type="RefSeq" id="WP_381163375.1">
    <property type="nucleotide sequence ID" value="NZ_JBHSFK010000011.1"/>
</dbReference>
<reference evidence="3" key="1">
    <citation type="journal article" date="2019" name="Int. J. Syst. Evol. Microbiol.">
        <title>The Global Catalogue of Microorganisms (GCM) 10K type strain sequencing project: providing services to taxonomists for standard genome sequencing and annotation.</title>
        <authorList>
            <consortium name="The Broad Institute Genomics Platform"/>
            <consortium name="The Broad Institute Genome Sequencing Center for Infectious Disease"/>
            <person name="Wu L."/>
            <person name="Ma J."/>
        </authorList>
    </citation>
    <scope>NUCLEOTIDE SEQUENCE [LARGE SCALE GENOMIC DNA]</scope>
    <source>
        <strain evidence="3">CGMCC 4.7177</strain>
    </source>
</reference>
<dbReference type="EC" id="2.1.1.222" evidence="2"/>
<accession>A0ABV9AP05</accession>
<evidence type="ECO:0000313" key="2">
    <source>
        <dbReference type="EMBL" id="MFC4501640.1"/>
    </source>
</evidence>
<dbReference type="GO" id="GO:0032259">
    <property type="term" value="P:methylation"/>
    <property type="evidence" value="ECO:0007669"/>
    <property type="project" value="UniProtKB-KW"/>
</dbReference>
<gene>
    <name evidence="2" type="ORF">ACFPIH_19235</name>
</gene>
<feature type="domain" description="Methyltransferase" evidence="1">
    <location>
        <begin position="55"/>
        <end position="146"/>
    </location>
</feature>
<dbReference type="Gene3D" id="3.40.50.150">
    <property type="entry name" value="Vaccinia Virus protein VP39"/>
    <property type="match status" value="1"/>
</dbReference>
<keyword evidence="2" id="KW-0808">Transferase</keyword>
<protein>
    <submittedName>
        <fullName evidence="2">Class I SAM-dependent methyltransferase</fullName>
        <ecNumber evidence="2">2.1.1.222</ecNumber>
        <ecNumber evidence="2">2.1.1.64</ecNumber>
    </submittedName>
</protein>
<evidence type="ECO:0000313" key="3">
    <source>
        <dbReference type="Proteomes" id="UP001595839"/>
    </source>
</evidence>
<keyword evidence="2" id="KW-0489">Methyltransferase</keyword>